<dbReference type="PANTHER" id="PTHR10948">
    <property type="entry name" value="TRANSPOSASE"/>
    <property type="match status" value="1"/>
</dbReference>
<dbReference type="EMBL" id="FNGO01000014">
    <property type="protein sequence ID" value="SDM03369.1"/>
    <property type="molecule type" value="Genomic_DNA"/>
</dbReference>
<protein>
    <recommendedName>
        <fullName evidence="3">IS30 family transposase</fullName>
    </recommendedName>
</protein>
<organism evidence="1 2">
    <name type="scientific">Halarsenatibacter silvermanii</name>
    <dbReference type="NCBI Taxonomy" id="321763"/>
    <lineage>
        <taxon>Bacteria</taxon>
        <taxon>Bacillati</taxon>
        <taxon>Bacillota</taxon>
        <taxon>Clostridia</taxon>
        <taxon>Halanaerobiales</taxon>
        <taxon>Halarsenatibacteraceae</taxon>
        <taxon>Halarsenatibacter</taxon>
    </lineage>
</organism>
<dbReference type="GO" id="GO:0004803">
    <property type="term" value="F:transposase activity"/>
    <property type="evidence" value="ECO:0007669"/>
    <property type="project" value="TreeGrafter"/>
</dbReference>
<sequence>SNENLNKMIRRFIPKGESLKKYSQKAVKKIQRWMNNYPRKMFGFTSSKEIYEKELQTA</sequence>
<evidence type="ECO:0000313" key="2">
    <source>
        <dbReference type="Proteomes" id="UP000199476"/>
    </source>
</evidence>
<feature type="non-terminal residue" evidence="1">
    <location>
        <position position="1"/>
    </location>
</feature>
<accession>A0A1G9PX67</accession>
<keyword evidence="2" id="KW-1185">Reference proteome</keyword>
<dbReference type="InterPro" id="IPR051917">
    <property type="entry name" value="Transposase-Integrase"/>
</dbReference>
<dbReference type="PANTHER" id="PTHR10948:SF23">
    <property type="entry name" value="TRANSPOSASE INSI FOR INSERTION SEQUENCE ELEMENT IS30A-RELATED"/>
    <property type="match status" value="1"/>
</dbReference>
<name>A0A1G9PX67_9FIRM</name>
<dbReference type="GO" id="GO:0032196">
    <property type="term" value="P:transposition"/>
    <property type="evidence" value="ECO:0007669"/>
    <property type="project" value="TreeGrafter"/>
</dbReference>
<gene>
    <name evidence="1" type="ORF">SAMN04488692_11468</name>
</gene>
<evidence type="ECO:0008006" key="3">
    <source>
        <dbReference type="Google" id="ProtNLM"/>
    </source>
</evidence>
<dbReference type="Proteomes" id="UP000199476">
    <property type="component" value="Unassembled WGS sequence"/>
</dbReference>
<proteinExistence type="predicted"/>
<evidence type="ECO:0000313" key="1">
    <source>
        <dbReference type="EMBL" id="SDM03369.1"/>
    </source>
</evidence>
<dbReference type="AlphaFoldDB" id="A0A1G9PX67"/>
<dbReference type="GO" id="GO:0005829">
    <property type="term" value="C:cytosol"/>
    <property type="evidence" value="ECO:0007669"/>
    <property type="project" value="TreeGrafter"/>
</dbReference>
<reference evidence="1 2" key="1">
    <citation type="submission" date="2016-10" db="EMBL/GenBank/DDBJ databases">
        <authorList>
            <person name="de Groot N.N."/>
        </authorList>
    </citation>
    <scope>NUCLEOTIDE SEQUENCE [LARGE SCALE GENOMIC DNA]</scope>
    <source>
        <strain evidence="1 2">SLAS-1</strain>
    </source>
</reference>